<feature type="transmembrane region" description="Helical" evidence="6">
    <location>
        <begin position="70"/>
        <end position="88"/>
    </location>
</feature>
<accession>A0ABU1V143</accession>
<organism evidence="8 9">
    <name type="scientific">Cellvibrio fibrivorans</name>
    <dbReference type="NCBI Taxonomy" id="126350"/>
    <lineage>
        <taxon>Bacteria</taxon>
        <taxon>Pseudomonadati</taxon>
        <taxon>Pseudomonadota</taxon>
        <taxon>Gammaproteobacteria</taxon>
        <taxon>Cellvibrionales</taxon>
        <taxon>Cellvibrionaceae</taxon>
        <taxon>Cellvibrio</taxon>
    </lineage>
</organism>
<evidence type="ECO:0000256" key="3">
    <source>
        <dbReference type="ARBA" id="ARBA00022692"/>
    </source>
</evidence>
<dbReference type="Pfam" id="PF04138">
    <property type="entry name" value="GtrA_DPMS_TM"/>
    <property type="match status" value="1"/>
</dbReference>
<dbReference type="InterPro" id="IPR007267">
    <property type="entry name" value="GtrA_DPMS_TM"/>
</dbReference>
<comment type="subcellular location">
    <subcellularLocation>
        <location evidence="1">Membrane</location>
        <topology evidence="1">Multi-pass membrane protein</topology>
    </subcellularLocation>
</comment>
<feature type="transmembrane region" description="Helical" evidence="6">
    <location>
        <begin position="94"/>
        <end position="112"/>
    </location>
</feature>
<evidence type="ECO:0000256" key="5">
    <source>
        <dbReference type="ARBA" id="ARBA00023136"/>
    </source>
</evidence>
<dbReference type="EMBL" id="JAVDVX010000005">
    <property type="protein sequence ID" value="MDR7091073.1"/>
    <property type="molecule type" value="Genomic_DNA"/>
</dbReference>
<name>A0ABU1V143_9GAMM</name>
<dbReference type="RefSeq" id="WP_310073935.1">
    <property type="nucleotide sequence ID" value="NZ_JAVDVX010000005.1"/>
</dbReference>
<reference evidence="8 9" key="1">
    <citation type="submission" date="2023-07" db="EMBL/GenBank/DDBJ databases">
        <title>Sorghum-associated microbial communities from plants grown in Nebraska, USA.</title>
        <authorList>
            <person name="Schachtman D."/>
        </authorList>
    </citation>
    <scope>NUCLEOTIDE SEQUENCE [LARGE SCALE GENOMIC DNA]</scope>
    <source>
        <strain evidence="8 9">BE190</strain>
    </source>
</reference>
<keyword evidence="5 6" id="KW-0472">Membrane</keyword>
<evidence type="ECO:0000256" key="1">
    <source>
        <dbReference type="ARBA" id="ARBA00004141"/>
    </source>
</evidence>
<dbReference type="Proteomes" id="UP001253595">
    <property type="component" value="Unassembled WGS sequence"/>
</dbReference>
<evidence type="ECO:0000256" key="6">
    <source>
        <dbReference type="SAM" id="Phobius"/>
    </source>
</evidence>
<dbReference type="PANTHER" id="PTHR38459">
    <property type="entry name" value="PROPHAGE BACTOPRENOL-LINKED GLUCOSE TRANSLOCASE HOMOLOG"/>
    <property type="match status" value="1"/>
</dbReference>
<keyword evidence="3 6" id="KW-0812">Transmembrane</keyword>
<keyword evidence="9" id="KW-1185">Reference proteome</keyword>
<dbReference type="InterPro" id="IPR051401">
    <property type="entry name" value="GtrA_CellWall_Glycosyl"/>
</dbReference>
<gene>
    <name evidence="8" type="ORF">J2X05_003099</name>
</gene>
<dbReference type="PANTHER" id="PTHR38459:SF1">
    <property type="entry name" value="PROPHAGE BACTOPRENOL-LINKED GLUCOSE TRANSLOCASE HOMOLOG"/>
    <property type="match status" value="1"/>
</dbReference>
<evidence type="ECO:0000256" key="4">
    <source>
        <dbReference type="ARBA" id="ARBA00022989"/>
    </source>
</evidence>
<sequence>MLAVQFVRFLVVGLVNTLFGYSIYALLIYLGLSYTYALLFATILGVLFNFHTIGRLVFQSRDKHLIGKFFAVYAITFCLNLLLIKLMIKYGLSAYLSGALALVPTTVLSFLLNKFFVFKGKQHETH</sequence>
<comment type="similarity">
    <text evidence="2">Belongs to the GtrA family.</text>
</comment>
<feature type="transmembrane region" description="Helical" evidence="6">
    <location>
        <begin position="36"/>
        <end position="58"/>
    </location>
</feature>
<proteinExistence type="inferred from homology"/>
<feature type="transmembrane region" description="Helical" evidence="6">
    <location>
        <begin position="7"/>
        <end position="30"/>
    </location>
</feature>
<evidence type="ECO:0000313" key="9">
    <source>
        <dbReference type="Proteomes" id="UP001253595"/>
    </source>
</evidence>
<evidence type="ECO:0000259" key="7">
    <source>
        <dbReference type="Pfam" id="PF04138"/>
    </source>
</evidence>
<protein>
    <submittedName>
        <fullName evidence="8">Flippase GtrA</fullName>
    </submittedName>
</protein>
<feature type="domain" description="GtrA/DPMS transmembrane" evidence="7">
    <location>
        <begin position="8"/>
        <end position="118"/>
    </location>
</feature>
<keyword evidence="4 6" id="KW-1133">Transmembrane helix</keyword>
<evidence type="ECO:0000256" key="2">
    <source>
        <dbReference type="ARBA" id="ARBA00009399"/>
    </source>
</evidence>
<comment type="caution">
    <text evidence="8">The sequence shown here is derived from an EMBL/GenBank/DDBJ whole genome shotgun (WGS) entry which is preliminary data.</text>
</comment>
<evidence type="ECO:0000313" key="8">
    <source>
        <dbReference type="EMBL" id="MDR7091073.1"/>
    </source>
</evidence>